<dbReference type="AlphaFoldDB" id="A0A0B1TQ61"/>
<gene>
    <name evidence="8" type="ORF">OESDEN_00594</name>
</gene>
<reference evidence="8 9" key="1">
    <citation type="submission" date="2014-03" db="EMBL/GenBank/DDBJ databases">
        <title>Draft genome of the hookworm Oesophagostomum dentatum.</title>
        <authorList>
            <person name="Mitreva M."/>
        </authorList>
    </citation>
    <scope>NUCLEOTIDE SEQUENCE [LARGE SCALE GENOMIC DNA]</scope>
    <source>
        <strain evidence="8 9">OD-Hann</strain>
    </source>
</reference>
<dbReference type="Gene3D" id="3.40.50.2000">
    <property type="entry name" value="Glycogen Phosphorylase B"/>
    <property type="match status" value="1"/>
</dbReference>
<evidence type="ECO:0000256" key="6">
    <source>
        <dbReference type="ARBA" id="ARBA00047475"/>
    </source>
</evidence>
<organism evidence="8 9">
    <name type="scientific">Oesophagostomum dentatum</name>
    <name type="common">Nodular worm</name>
    <dbReference type="NCBI Taxonomy" id="61180"/>
    <lineage>
        <taxon>Eukaryota</taxon>
        <taxon>Metazoa</taxon>
        <taxon>Ecdysozoa</taxon>
        <taxon>Nematoda</taxon>
        <taxon>Chromadorea</taxon>
        <taxon>Rhabditida</taxon>
        <taxon>Rhabditina</taxon>
        <taxon>Rhabditomorpha</taxon>
        <taxon>Strongyloidea</taxon>
        <taxon>Strongylidae</taxon>
        <taxon>Oesophagostomum</taxon>
    </lineage>
</organism>
<keyword evidence="3" id="KW-0328">Glycosyltransferase</keyword>
<evidence type="ECO:0000256" key="5">
    <source>
        <dbReference type="ARBA" id="ARBA00022729"/>
    </source>
</evidence>
<feature type="chain" id="PRO_5002083455" description="glucuronosyltransferase" evidence="7">
    <location>
        <begin position="17"/>
        <end position="445"/>
    </location>
</feature>
<name>A0A0B1TQ61_OESDE</name>
<evidence type="ECO:0000313" key="8">
    <source>
        <dbReference type="EMBL" id="KHJ99414.1"/>
    </source>
</evidence>
<keyword evidence="5 7" id="KW-0732">Signal</keyword>
<dbReference type="SUPFAM" id="SSF53756">
    <property type="entry name" value="UDP-Glycosyltransferase/glycogen phosphorylase"/>
    <property type="match status" value="1"/>
</dbReference>
<evidence type="ECO:0000313" key="9">
    <source>
        <dbReference type="Proteomes" id="UP000053660"/>
    </source>
</evidence>
<dbReference type="InterPro" id="IPR002213">
    <property type="entry name" value="UDP_glucos_trans"/>
</dbReference>
<evidence type="ECO:0000256" key="7">
    <source>
        <dbReference type="SAM" id="SignalP"/>
    </source>
</evidence>
<dbReference type="GO" id="GO:0015020">
    <property type="term" value="F:glucuronosyltransferase activity"/>
    <property type="evidence" value="ECO:0007669"/>
    <property type="project" value="UniProtKB-EC"/>
</dbReference>
<dbReference type="InterPro" id="IPR050271">
    <property type="entry name" value="UDP-glycosyltransferase"/>
</dbReference>
<accession>A0A0B1TQ61</accession>
<dbReference type="PANTHER" id="PTHR48043:SF68">
    <property type="entry name" value="GLUCURONOSYLTRANSFERASE"/>
    <property type="match status" value="1"/>
</dbReference>
<keyword evidence="9" id="KW-1185">Reference proteome</keyword>
<sequence length="445" mass="50779">MRFLLPLFLVFNPILALEVALIPSTGCYSHDVMMKEVGMSMPPEANITWIQTFLYDFGFGEMPLPDSWTRLSIRGTNEEGLELMRSAGSLIWEQNVPTDFDRPWDLRGSFHFFKMLERHQTFCEEMLDDHRFLEYMRSQKTDVVLLDHFLQECMGGLAYLLNASVVQFSNWPIADGYITSLNVPANPSAVPKTGTPYSGLGMTFIERFGNLLFHWVIITARVIQSYVLRAMFARKGFAVDVITSEAERAIYAGRSEFLFDVIRPINNRVKHFGSSSQIDPSDYVTFIPGKGEKNIDIIPPNASTNASWQNYKTSNTTRSSPVSLLDCVCKNGSTSFESRTAQYMPMQLVNEIFYAFSRTPFKVVWQTNSVLEDLYWRKNITVPKNVVLINWAPIKHMLAHPNLQYLICHGGINTINELLLFGVPVIGVHLQFRQTKVVTKPVFHQ</sequence>
<dbReference type="Pfam" id="PF00201">
    <property type="entry name" value="UDPGT"/>
    <property type="match status" value="2"/>
</dbReference>
<evidence type="ECO:0000256" key="3">
    <source>
        <dbReference type="ARBA" id="ARBA00022676"/>
    </source>
</evidence>
<evidence type="ECO:0000256" key="1">
    <source>
        <dbReference type="ARBA" id="ARBA00009995"/>
    </source>
</evidence>
<dbReference type="EMBL" id="KN549222">
    <property type="protein sequence ID" value="KHJ99414.1"/>
    <property type="molecule type" value="Genomic_DNA"/>
</dbReference>
<protein>
    <recommendedName>
        <fullName evidence="2">glucuronosyltransferase</fullName>
        <ecNumber evidence="2">2.4.1.17</ecNumber>
    </recommendedName>
</protein>
<dbReference type="PANTHER" id="PTHR48043">
    <property type="entry name" value="EG:EG0003.4 PROTEIN-RELATED"/>
    <property type="match status" value="1"/>
</dbReference>
<dbReference type="Proteomes" id="UP000053660">
    <property type="component" value="Unassembled WGS sequence"/>
</dbReference>
<evidence type="ECO:0000256" key="4">
    <source>
        <dbReference type="ARBA" id="ARBA00022679"/>
    </source>
</evidence>
<comment type="catalytic activity">
    <reaction evidence="6">
        <text>glucuronate acceptor + UDP-alpha-D-glucuronate = acceptor beta-D-glucuronoside + UDP + H(+)</text>
        <dbReference type="Rhea" id="RHEA:21032"/>
        <dbReference type="ChEBI" id="CHEBI:15378"/>
        <dbReference type="ChEBI" id="CHEBI:58052"/>
        <dbReference type="ChEBI" id="CHEBI:58223"/>
        <dbReference type="ChEBI" id="CHEBI:132367"/>
        <dbReference type="ChEBI" id="CHEBI:132368"/>
        <dbReference type="EC" id="2.4.1.17"/>
    </reaction>
</comment>
<keyword evidence="4" id="KW-0808">Transferase</keyword>
<dbReference type="EC" id="2.4.1.17" evidence="2"/>
<proteinExistence type="inferred from homology"/>
<comment type="similarity">
    <text evidence="1">Belongs to the UDP-glycosyltransferase family.</text>
</comment>
<evidence type="ECO:0000256" key="2">
    <source>
        <dbReference type="ARBA" id="ARBA00012544"/>
    </source>
</evidence>
<feature type="signal peptide" evidence="7">
    <location>
        <begin position="1"/>
        <end position="16"/>
    </location>
</feature>
<dbReference type="OrthoDB" id="5835829at2759"/>